<sequence length="124" mass="14174">MEKPKDPNTYQDIQRWIRYPRAVLSKLSQRPYSIIICRYSYTIVWFYNSTIIADIVDAISIVVDIAIQMCSVVADNVVTLIHCTYIHAEILKSHGKYSRDASVLSQKFDNMSLPNCVSPIVDTS</sequence>
<evidence type="ECO:0000313" key="2">
    <source>
        <dbReference type="Proteomes" id="UP001162480"/>
    </source>
</evidence>
<gene>
    <name evidence="1" type="ORF">OCTVUL_1B002408</name>
</gene>
<accession>A0AA36AV11</accession>
<dbReference type="EMBL" id="OX597817">
    <property type="protein sequence ID" value="CAI9721352.1"/>
    <property type="molecule type" value="Genomic_DNA"/>
</dbReference>
<evidence type="ECO:0000313" key="1">
    <source>
        <dbReference type="EMBL" id="CAI9721352.1"/>
    </source>
</evidence>
<dbReference type="AlphaFoldDB" id="A0AA36AV11"/>
<proteinExistence type="predicted"/>
<organism evidence="1 2">
    <name type="scientific">Octopus vulgaris</name>
    <name type="common">Common octopus</name>
    <dbReference type="NCBI Taxonomy" id="6645"/>
    <lineage>
        <taxon>Eukaryota</taxon>
        <taxon>Metazoa</taxon>
        <taxon>Spiralia</taxon>
        <taxon>Lophotrochozoa</taxon>
        <taxon>Mollusca</taxon>
        <taxon>Cephalopoda</taxon>
        <taxon>Coleoidea</taxon>
        <taxon>Octopodiformes</taxon>
        <taxon>Octopoda</taxon>
        <taxon>Incirrata</taxon>
        <taxon>Octopodidae</taxon>
        <taxon>Octopus</taxon>
    </lineage>
</organism>
<dbReference type="Proteomes" id="UP001162480">
    <property type="component" value="Chromosome 4"/>
</dbReference>
<protein>
    <submittedName>
        <fullName evidence="1">Uncharacterized protein</fullName>
    </submittedName>
</protein>
<keyword evidence="2" id="KW-1185">Reference proteome</keyword>
<name>A0AA36AV11_OCTVU</name>
<reference evidence="1" key="1">
    <citation type="submission" date="2023-08" db="EMBL/GenBank/DDBJ databases">
        <authorList>
            <person name="Alioto T."/>
            <person name="Alioto T."/>
            <person name="Gomez Garrido J."/>
        </authorList>
    </citation>
    <scope>NUCLEOTIDE SEQUENCE</scope>
</reference>